<dbReference type="PANTHER" id="PTHR11839:SF31">
    <property type="entry name" value="ADP-RIBOSE PYROPHOSPHATASE"/>
    <property type="match status" value="1"/>
</dbReference>
<organism evidence="3 4">
    <name type="scientific">Sanguibacter suaedae</name>
    <dbReference type="NCBI Taxonomy" id="2795737"/>
    <lineage>
        <taxon>Bacteria</taxon>
        <taxon>Bacillati</taxon>
        <taxon>Actinomycetota</taxon>
        <taxon>Actinomycetes</taxon>
        <taxon>Micrococcales</taxon>
        <taxon>Sanguibacteraceae</taxon>
        <taxon>Sanguibacter</taxon>
    </lineage>
</organism>
<dbReference type="GO" id="GO:0005829">
    <property type="term" value="C:cytosol"/>
    <property type="evidence" value="ECO:0007669"/>
    <property type="project" value="TreeGrafter"/>
</dbReference>
<evidence type="ECO:0000259" key="2">
    <source>
        <dbReference type="PROSITE" id="PS51462"/>
    </source>
</evidence>
<sequence>MATGTAAAGGTAPEGTGIADVLSPRPVLERATVHEGFVFDLVSETADLGHGTVRREFVDHPGAVAVLVLDDEDRVLLLKQYRHPVRRELWEPPAGLLDVAGEPAVEAAARELAEEADLVAESWDVLVDYFTTPGGNNEALRVFLARGVSEVPEAERHTRKDEERDMEARWVPLDDAVAAVLRGDLHNPSAVVGILAAVASRSTGWATLRPADTPWPERRG</sequence>
<dbReference type="InterPro" id="IPR000086">
    <property type="entry name" value="NUDIX_hydrolase_dom"/>
</dbReference>
<dbReference type="SUPFAM" id="SSF55811">
    <property type="entry name" value="Nudix"/>
    <property type="match status" value="1"/>
</dbReference>
<dbReference type="Proteomes" id="UP000602087">
    <property type="component" value="Unassembled WGS sequence"/>
</dbReference>
<keyword evidence="1 3" id="KW-0378">Hydrolase</keyword>
<dbReference type="InterPro" id="IPR015797">
    <property type="entry name" value="NUDIX_hydrolase-like_dom_sf"/>
</dbReference>
<reference evidence="3" key="1">
    <citation type="submission" date="2020-12" db="EMBL/GenBank/DDBJ databases">
        <title>Sanguibacter suaedae sp. nov., isolated from Suaeda aralocaspica.</title>
        <authorList>
            <person name="Ma Q."/>
        </authorList>
    </citation>
    <scope>NUCLEOTIDE SEQUENCE</scope>
    <source>
        <strain evidence="3">YZGR15</strain>
    </source>
</reference>
<keyword evidence="4" id="KW-1185">Reference proteome</keyword>
<dbReference type="EMBL" id="JAEINH010000023">
    <property type="protein sequence ID" value="MBI9116265.1"/>
    <property type="molecule type" value="Genomic_DNA"/>
</dbReference>
<dbReference type="PANTHER" id="PTHR11839">
    <property type="entry name" value="UDP/ADP-SUGAR PYROPHOSPHATASE"/>
    <property type="match status" value="1"/>
</dbReference>
<gene>
    <name evidence="3" type="ORF">JAV76_14725</name>
</gene>
<dbReference type="RefSeq" id="WP_198734833.1">
    <property type="nucleotide sequence ID" value="NZ_JAEINH010000023.1"/>
</dbReference>
<dbReference type="GO" id="GO:0006753">
    <property type="term" value="P:nucleoside phosphate metabolic process"/>
    <property type="evidence" value="ECO:0007669"/>
    <property type="project" value="TreeGrafter"/>
</dbReference>
<feature type="domain" description="Nudix hydrolase" evidence="2">
    <location>
        <begin position="58"/>
        <end position="198"/>
    </location>
</feature>
<dbReference type="GO" id="GO:0019693">
    <property type="term" value="P:ribose phosphate metabolic process"/>
    <property type="evidence" value="ECO:0007669"/>
    <property type="project" value="TreeGrafter"/>
</dbReference>
<evidence type="ECO:0000313" key="4">
    <source>
        <dbReference type="Proteomes" id="UP000602087"/>
    </source>
</evidence>
<dbReference type="PROSITE" id="PS51462">
    <property type="entry name" value="NUDIX"/>
    <property type="match status" value="1"/>
</dbReference>
<dbReference type="CDD" id="cd24158">
    <property type="entry name" value="NUDIX_ADPRase_Rv1700"/>
    <property type="match status" value="1"/>
</dbReference>
<dbReference type="Gene3D" id="3.90.79.10">
    <property type="entry name" value="Nucleoside Triphosphate Pyrophosphohydrolase"/>
    <property type="match status" value="1"/>
</dbReference>
<name>A0A934IEH2_9MICO</name>
<evidence type="ECO:0000313" key="3">
    <source>
        <dbReference type="EMBL" id="MBI9116265.1"/>
    </source>
</evidence>
<protein>
    <submittedName>
        <fullName evidence="3">NUDIX hydrolase</fullName>
    </submittedName>
</protein>
<dbReference type="Pfam" id="PF00293">
    <property type="entry name" value="NUDIX"/>
    <property type="match status" value="1"/>
</dbReference>
<dbReference type="AlphaFoldDB" id="A0A934IEH2"/>
<comment type="caution">
    <text evidence="3">The sequence shown here is derived from an EMBL/GenBank/DDBJ whole genome shotgun (WGS) entry which is preliminary data.</text>
</comment>
<dbReference type="GO" id="GO:0016787">
    <property type="term" value="F:hydrolase activity"/>
    <property type="evidence" value="ECO:0007669"/>
    <property type="project" value="UniProtKB-KW"/>
</dbReference>
<proteinExistence type="predicted"/>
<evidence type="ECO:0000256" key="1">
    <source>
        <dbReference type="ARBA" id="ARBA00022801"/>
    </source>
</evidence>
<accession>A0A934IEH2</accession>